<feature type="domain" description="HTH tetR-type" evidence="5">
    <location>
        <begin position="25"/>
        <end position="58"/>
    </location>
</feature>
<dbReference type="EMBL" id="CP001814">
    <property type="protein sequence ID" value="ACZ86668.1"/>
    <property type="molecule type" value="Genomic_DNA"/>
</dbReference>
<dbReference type="InterPro" id="IPR001647">
    <property type="entry name" value="HTH_TetR"/>
</dbReference>
<dbReference type="GO" id="GO:0000976">
    <property type="term" value="F:transcription cis-regulatory region binding"/>
    <property type="evidence" value="ECO:0007669"/>
    <property type="project" value="TreeGrafter"/>
</dbReference>
<name>D2ASE1_STRRD</name>
<protein>
    <recommendedName>
        <fullName evidence="5">HTH tetR-type domain-containing protein</fullName>
    </recommendedName>
</protein>
<dbReference type="InterPro" id="IPR009057">
    <property type="entry name" value="Homeodomain-like_sf"/>
</dbReference>
<keyword evidence="1" id="KW-0805">Transcription regulation</keyword>
<dbReference type="HOGENOM" id="CLU_107911_0_0_11"/>
<dbReference type="PANTHER" id="PTHR30055">
    <property type="entry name" value="HTH-TYPE TRANSCRIPTIONAL REGULATOR RUTR"/>
    <property type="match status" value="1"/>
</dbReference>
<dbReference type="AlphaFoldDB" id="D2ASE1"/>
<dbReference type="STRING" id="479432.Sros_3745"/>
<dbReference type="InterPro" id="IPR050109">
    <property type="entry name" value="HTH-type_TetR-like_transc_reg"/>
</dbReference>
<keyword evidence="3" id="KW-0804">Transcription</keyword>
<evidence type="ECO:0000259" key="5">
    <source>
        <dbReference type="Pfam" id="PF00440"/>
    </source>
</evidence>
<sequence length="240" mass="25571">MTERPKRRYVSDVRKENAEATRLRIAEAARALMLERGYAATTMAGVARASGVVVQTLYTSCPGGKPGLAKLVWDVTLAGDAQAVPQSARPHVQAILAEPDPGRKLAVFAEMALTIYERVGPVHRVLRAAAAADAGLAGVLADTERQRLAGSRGPAEHLAAAGALRADLTAERAADHIYALTSIEVFERLTEVCGWSVRDCQDWLARTLSQTLLEPAGEQPADAYLSSAEDPPGSRPPPMP</sequence>
<evidence type="ECO:0000256" key="1">
    <source>
        <dbReference type="ARBA" id="ARBA00023015"/>
    </source>
</evidence>
<dbReference type="Gene3D" id="1.10.357.10">
    <property type="entry name" value="Tetracycline Repressor, domain 2"/>
    <property type="match status" value="1"/>
</dbReference>
<evidence type="ECO:0000256" key="2">
    <source>
        <dbReference type="ARBA" id="ARBA00023125"/>
    </source>
</evidence>
<dbReference type="GO" id="GO:0003700">
    <property type="term" value="F:DNA-binding transcription factor activity"/>
    <property type="evidence" value="ECO:0007669"/>
    <property type="project" value="TreeGrafter"/>
</dbReference>
<evidence type="ECO:0000313" key="7">
    <source>
        <dbReference type="Proteomes" id="UP000002029"/>
    </source>
</evidence>
<dbReference type="Pfam" id="PF00440">
    <property type="entry name" value="TetR_N"/>
    <property type="match status" value="1"/>
</dbReference>
<keyword evidence="7" id="KW-1185">Reference proteome</keyword>
<keyword evidence="2" id="KW-0238">DNA-binding</keyword>
<dbReference type="SUPFAM" id="SSF46689">
    <property type="entry name" value="Homeodomain-like"/>
    <property type="match status" value="1"/>
</dbReference>
<accession>D2ASE1</accession>
<dbReference type="eggNOG" id="COG1309">
    <property type="taxonomic scope" value="Bacteria"/>
</dbReference>
<proteinExistence type="predicted"/>
<feature type="region of interest" description="Disordered" evidence="4">
    <location>
        <begin position="216"/>
        <end position="240"/>
    </location>
</feature>
<gene>
    <name evidence="6" type="ordered locus">Sros_3745</name>
</gene>
<dbReference type="KEGG" id="sro:Sros_3745"/>
<reference evidence="6 7" key="1">
    <citation type="journal article" date="2010" name="Stand. Genomic Sci.">
        <title>Complete genome sequence of Streptosporangium roseum type strain (NI 9100).</title>
        <authorList>
            <person name="Nolan M."/>
            <person name="Sikorski J."/>
            <person name="Jando M."/>
            <person name="Lucas S."/>
            <person name="Lapidus A."/>
            <person name="Glavina Del Rio T."/>
            <person name="Chen F."/>
            <person name="Tice H."/>
            <person name="Pitluck S."/>
            <person name="Cheng J.F."/>
            <person name="Chertkov O."/>
            <person name="Sims D."/>
            <person name="Meincke L."/>
            <person name="Brettin T."/>
            <person name="Han C."/>
            <person name="Detter J.C."/>
            <person name="Bruce D."/>
            <person name="Goodwin L."/>
            <person name="Land M."/>
            <person name="Hauser L."/>
            <person name="Chang Y.J."/>
            <person name="Jeffries C.D."/>
            <person name="Ivanova N."/>
            <person name="Mavromatis K."/>
            <person name="Mikhailova N."/>
            <person name="Chen A."/>
            <person name="Palaniappan K."/>
            <person name="Chain P."/>
            <person name="Rohde M."/>
            <person name="Goker M."/>
            <person name="Bristow J."/>
            <person name="Eisen J.A."/>
            <person name="Markowitz V."/>
            <person name="Hugenholtz P."/>
            <person name="Kyrpides N.C."/>
            <person name="Klenk H.P."/>
        </authorList>
    </citation>
    <scope>NUCLEOTIDE SEQUENCE [LARGE SCALE GENOMIC DNA]</scope>
    <source>
        <strain evidence="7">ATCC 12428 / DSM 43021 / JCM 3005 / NI 9100</strain>
    </source>
</reference>
<evidence type="ECO:0000256" key="4">
    <source>
        <dbReference type="SAM" id="MobiDB-lite"/>
    </source>
</evidence>
<dbReference type="RefSeq" id="WP_012890411.1">
    <property type="nucleotide sequence ID" value="NC_013595.1"/>
</dbReference>
<evidence type="ECO:0000313" key="6">
    <source>
        <dbReference type="EMBL" id="ACZ86668.1"/>
    </source>
</evidence>
<dbReference type="OrthoDB" id="4823039at2"/>
<dbReference type="PANTHER" id="PTHR30055:SF234">
    <property type="entry name" value="HTH-TYPE TRANSCRIPTIONAL REGULATOR BETI"/>
    <property type="match status" value="1"/>
</dbReference>
<organism evidence="6 7">
    <name type="scientific">Streptosporangium roseum (strain ATCC 12428 / DSM 43021 / JCM 3005 / KCTC 9067 / NCIMB 10171 / NRRL 2505 / NI 9100)</name>
    <dbReference type="NCBI Taxonomy" id="479432"/>
    <lineage>
        <taxon>Bacteria</taxon>
        <taxon>Bacillati</taxon>
        <taxon>Actinomycetota</taxon>
        <taxon>Actinomycetes</taxon>
        <taxon>Streptosporangiales</taxon>
        <taxon>Streptosporangiaceae</taxon>
        <taxon>Streptosporangium</taxon>
    </lineage>
</organism>
<evidence type="ECO:0000256" key="3">
    <source>
        <dbReference type="ARBA" id="ARBA00023163"/>
    </source>
</evidence>
<dbReference type="Proteomes" id="UP000002029">
    <property type="component" value="Chromosome"/>
</dbReference>